<dbReference type="Pfam" id="PF03992">
    <property type="entry name" value="ABM"/>
    <property type="match status" value="1"/>
</dbReference>
<keyword evidence="3" id="KW-1185">Reference proteome</keyword>
<evidence type="ECO:0000259" key="1">
    <source>
        <dbReference type="Pfam" id="PF03992"/>
    </source>
</evidence>
<organism evidence="2 3">
    <name type="scientific">Cupriavidus lacunae</name>
    <dbReference type="NCBI Taxonomy" id="2666307"/>
    <lineage>
        <taxon>Bacteria</taxon>
        <taxon>Pseudomonadati</taxon>
        <taxon>Pseudomonadota</taxon>
        <taxon>Betaproteobacteria</taxon>
        <taxon>Burkholderiales</taxon>
        <taxon>Burkholderiaceae</taxon>
        <taxon>Cupriavidus</taxon>
    </lineage>
</organism>
<dbReference type="InterPro" id="IPR011008">
    <property type="entry name" value="Dimeric_a/b-barrel"/>
</dbReference>
<dbReference type="AlphaFoldDB" id="A0A370NID2"/>
<accession>A0A370NID2</accession>
<keyword evidence="2" id="KW-0560">Oxidoreductase</keyword>
<dbReference type="EMBL" id="QKWJ01000102">
    <property type="protein sequence ID" value="RDK05342.1"/>
    <property type="molecule type" value="Genomic_DNA"/>
</dbReference>
<gene>
    <name evidence="2" type="ORF">DN412_37630</name>
</gene>
<dbReference type="GO" id="GO:0004497">
    <property type="term" value="F:monooxygenase activity"/>
    <property type="evidence" value="ECO:0007669"/>
    <property type="project" value="UniProtKB-KW"/>
</dbReference>
<dbReference type="InterPro" id="IPR007138">
    <property type="entry name" value="ABM_dom"/>
</dbReference>
<evidence type="ECO:0000313" key="3">
    <source>
        <dbReference type="Proteomes" id="UP000255165"/>
    </source>
</evidence>
<feature type="domain" description="ABM" evidence="1">
    <location>
        <begin position="10"/>
        <end position="70"/>
    </location>
</feature>
<reference evidence="3" key="1">
    <citation type="submission" date="2018-06" db="EMBL/GenBank/DDBJ databases">
        <authorList>
            <person name="Feng T."/>
            <person name="Jeon C.O."/>
        </authorList>
    </citation>
    <scope>NUCLEOTIDE SEQUENCE [LARGE SCALE GENOMIC DNA]</scope>
    <source>
        <strain evidence="3">S23</strain>
    </source>
</reference>
<dbReference type="RefSeq" id="WP_115216191.1">
    <property type="nucleotide sequence ID" value="NZ_QKWJ01000102.1"/>
</dbReference>
<protein>
    <submittedName>
        <fullName evidence="2">Antibiotic biosynthesis monooxygenase</fullName>
    </submittedName>
</protein>
<sequence length="107" mass="12537">MNESTAFIVHLPGKPEHRAELESKLLYVLDQMSKEPDFINTYLHRSIEDPDTLVLYENWACSEQHFRDHHLKTSYRSEYEAALAIMLKAPRTIEFLTPVRAYQKSAN</sequence>
<name>A0A370NID2_9BURK</name>
<dbReference type="Proteomes" id="UP000255165">
    <property type="component" value="Unassembled WGS sequence"/>
</dbReference>
<dbReference type="SUPFAM" id="SSF54909">
    <property type="entry name" value="Dimeric alpha+beta barrel"/>
    <property type="match status" value="1"/>
</dbReference>
<dbReference type="Gene3D" id="3.30.70.100">
    <property type="match status" value="1"/>
</dbReference>
<proteinExistence type="predicted"/>
<evidence type="ECO:0000313" key="2">
    <source>
        <dbReference type="EMBL" id="RDK05342.1"/>
    </source>
</evidence>
<keyword evidence="2" id="KW-0503">Monooxygenase</keyword>
<comment type="caution">
    <text evidence="2">The sequence shown here is derived from an EMBL/GenBank/DDBJ whole genome shotgun (WGS) entry which is preliminary data.</text>
</comment>